<evidence type="ECO:0000256" key="2">
    <source>
        <dbReference type="ARBA" id="ARBA00011643"/>
    </source>
</evidence>
<accession>A0A0U4CDM1</accession>
<dbReference type="GO" id="GO:0046872">
    <property type="term" value="F:metal ion binding"/>
    <property type="evidence" value="ECO:0007669"/>
    <property type="project" value="UniProtKB-UniRule"/>
</dbReference>
<dbReference type="InterPro" id="IPR002678">
    <property type="entry name" value="DUF34/NIF3"/>
</dbReference>
<evidence type="ECO:0000256" key="5">
    <source>
        <dbReference type="PIRNR" id="PIRNR037489"/>
    </source>
</evidence>
<dbReference type="PIRSF" id="PIRSF037489">
    <property type="entry name" value="UCP037489_NIF3_YqfO"/>
    <property type="match status" value="1"/>
</dbReference>
<sequence length="375" mass="40170">MKIPTVQDLARLLEAAAPLAYQESYDNAGLQCGDPQAEVKGVLISLDCTPAVIAEALRRGCNVVVCHHPVIFRPLKRLTGANEVEQTLIAALKNDVAIYAAHTNLDNVRGGVNDKLAEKLGLTKTRVLAPQSGTLARLITYVPHRPEDQQHDVAGRVLTALYAAGAGQVGQYSECSFQALGTGTFTPGAGTQPAIGAPHQPETVPELRLEVLLPLHRQAGVLRALRAAHPYEEVAYELIKLENTHQEVGAGLVGELPTAMAPAAFRAMLKQQLLVPVVRFTPFQKEIKTVAICGGAGAFLIGAARGAEADAYVTGDVKYHEFFGAEGQLMLCDVGHFESEQFTGEVFRDLLTAGFGRTFAVLIAETPTNPVQYDC</sequence>
<feature type="binding site" evidence="6">
    <location>
        <position position="340"/>
    </location>
    <ligand>
        <name>a divalent metal cation</name>
        <dbReference type="ChEBI" id="CHEBI:60240"/>
        <label>1</label>
    </ligand>
</feature>
<gene>
    <name evidence="7" type="ORF">AUC43_15030</name>
</gene>
<dbReference type="InterPro" id="IPR036069">
    <property type="entry name" value="DUF34/NIF3_sf"/>
</dbReference>
<feature type="binding site" evidence="6">
    <location>
        <position position="67"/>
    </location>
    <ligand>
        <name>a divalent metal cation</name>
        <dbReference type="ChEBI" id="CHEBI:60240"/>
        <label>1</label>
    </ligand>
</feature>
<dbReference type="AlphaFoldDB" id="A0A0U4CDM1"/>
<dbReference type="OrthoDB" id="9792792at2"/>
<feature type="binding site" evidence="6">
    <location>
        <position position="106"/>
    </location>
    <ligand>
        <name>a divalent metal cation</name>
        <dbReference type="ChEBI" id="CHEBI:60240"/>
        <label>1</label>
    </ligand>
</feature>
<evidence type="ECO:0000313" key="8">
    <source>
        <dbReference type="Proteomes" id="UP000059542"/>
    </source>
</evidence>
<dbReference type="KEGG" id="hyg:AUC43_15030"/>
<feature type="binding site" evidence="6">
    <location>
        <position position="68"/>
    </location>
    <ligand>
        <name>a divalent metal cation</name>
        <dbReference type="ChEBI" id="CHEBI:60240"/>
        <label>1</label>
    </ligand>
</feature>
<proteinExistence type="inferred from homology"/>
<dbReference type="PANTHER" id="PTHR13799">
    <property type="entry name" value="NGG1 INTERACTING FACTOR 3"/>
    <property type="match status" value="1"/>
</dbReference>
<name>A0A0U4CDM1_9BACT</name>
<organism evidence="7 8">
    <name type="scientific">Hymenobacter sedentarius</name>
    <dbReference type="NCBI Taxonomy" id="1411621"/>
    <lineage>
        <taxon>Bacteria</taxon>
        <taxon>Pseudomonadati</taxon>
        <taxon>Bacteroidota</taxon>
        <taxon>Cytophagia</taxon>
        <taxon>Cytophagales</taxon>
        <taxon>Hymenobacteraceae</taxon>
        <taxon>Hymenobacter</taxon>
    </lineage>
</organism>
<keyword evidence="4 5" id="KW-0479">Metal-binding</keyword>
<dbReference type="InterPro" id="IPR015867">
    <property type="entry name" value="N-reg_PII/ATP_PRibTrfase_C"/>
</dbReference>
<reference evidence="7 8" key="1">
    <citation type="submission" date="2015-12" db="EMBL/GenBank/DDBJ databases">
        <authorList>
            <person name="Shamseldin A."/>
            <person name="Moawad H."/>
            <person name="Abd El-Rahim W.M."/>
            <person name="Sadowsky M.J."/>
        </authorList>
    </citation>
    <scope>NUCLEOTIDE SEQUENCE [LARGE SCALE GENOMIC DNA]</scope>
    <source>
        <strain evidence="7 8">DG5B</strain>
    </source>
</reference>
<protein>
    <recommendedName>
        <fullName evidence="3 5">GTP cyclohydrolase 1 type 2 homolog</fullName>
    </recommendedName>
</protein>
<dbReference type="Proteomes" id="UP000059542">
    <property type="component" value="Chromosome"/>
</dbReference>
<dbReference type="InterPro" id="IPR017221">
    <property type="entry name" value="DUF34/NIF3_bac"/>
</dbReference>
<dbReference type="EMBL" id="CP013909">
    <property type="protein sequence ID" value="ALW86281.1"/>
    <property type="molecule type" value="Genomic_DNA"/>
</dbReference>
<comment type="subunit">
    <text evidence="2">Homohexamer.</text>
</comment>
<dbReference type="RefSeq" id="WP_068195379.1">
    <property type="nucleotide sequence ID" value="NZ_CP013909.1"/>
</dbReference>
<dbReference type="Pfam" id="PF01784">
    <property type="entry name" value="DUF34_NIF3"/>
    <property type="match status" value="1"/>
</dbReference>
<evidence type="ECO:0000256" key="1">
    <source>
        <dbReference type="ARBA" id="ARBA00006964"/>
    </source>
</evidence>
<evidence type="ECO:0000313" key="7">
    <source>
        <dbReference type="EMBL" id="ALW86281.1"/>
    </source>
</evidence>
<dbReference type="NCBIfam" id="TIGR00486">
    <property type="entry name" value="YbgI_SA1388"/>
    <property type="match status" value="1"/>
</dbReference>
<dbReference type="SUPFAM" id="SSF102705">
    <property type="entry name" value="NIF3 (NGG1p interacting factor 3)-like"/>
    <property type="match status" value="1"/>
</dbReference>
<dbReference type="Gene3D" id="3.40.1390.30">
    <property type="entry name" value="NIF3 (NGG1p interacting factor 3)-like"/>
    <property type="match status" value="1"/>
</dbReference>
<dbReference type="PANTHER" id="PTHR13799:SF14">
    <property type="entry name" value="GTP CYCLOHYDROLASE 1 TYPE 2 HOMOLOG"/>
    <property type="match status" value="1"/>
</dbReference>
<keyword evidence="8" id="KW-1185">Reference proteome</keyword>
<dbReference type="Gene3D" id="3.30.70.120">
    <property type="match status" value="1"/>
</dbReference>
<dbReference type="STRING" id="1411621.AUC43_15030"/>
<evidence type="ECO:0000256" key="6">
    <source>
        <dbReference type="PIRSR" id="PIRSR602678-1"/>
    </source>
</evidence>
<comment type="similarity">
    <text evidence="1 5">Belongs to the GTP cyclohydrolase I type 2/NIF3 family.</text>
</comment>
<dbReference type="GO" id="GO:0005737">
    <property type="term" value="C:cytoplasm"/>
    <property type="evidence" value="ECO:0007669"/>
    <property type="project" value="TreeGrafter"/>
</dbReference>
<feature type="binding site" evidence="6">
    <location>
        <position position="336"/>
    </location>
    <ligand>
        <name>a divalent metal cation</name>
        <dbReference type="ChEBI" id="CHEBI:60240"/>
        <label>1</label>
    </ligand>
</feature>
<evidence type="ECO:0000256" key="4">
    <source>
        <dbReference type="ARBA" id="ARBA00022723"/>
    </source>
</evidence>
<dbReference type="FunFam" id="3.40.1390.30:FF:000001">
    <property type="entry name" value="GTP cyclohydrolase 1 type 2"/>
    <property type="match status" value="1"/>
</dbReference>
<evidence type="ECO:0000256" key="3">
    <source>
        <dbReference type="ARBA" id="ARBA00022112"/>
    </source>
</evidence>